<name>A0ABX8UKA7_9BURK</name>
<evidence type="ECO:0000259" key="1">
    <source>
        <dbReference type="Pfam" id="PF07045"/>
    </source>
</evidence>
<dbReference type="Pfam" id="PF07045">
    <property type="entry name" value="DUF1330"/>
    <property type="match status" value="1"/>
</dbReference>
<gene>
    <name evidence="2" type="ORF">KZJ38_01750</name>
</gene>
<evidence type="ECO:0000313" key="3">
    <source>
        <dbReference type="Proteomes" id="UP000826462"/>
    </source>
</evidence>
<accession>A0ABX8UKA7</accession>
<dbReference type="EMBL" id="CP080095">
    <property type="protein sequence ID" value="QYD69146.1"/>
    <property type="molecule type" value="Genomic_DNA"/>
</dbReference>
<proteinExistence type="predicted"/>
<dbReference type="Gene3D" id="3.30.70.100">
    <property type="match status" value="1"/>
</dbReference>
<dbReference type="SUPFAM" id="SSF54909">
    <property type="entry name" value="Dimeric alpha+beta barrel"/>
    <property type="match status" value="1"/>
</dbReference>
<evidence type="ECO:0000313" key="2">
    <source>
        <dbReference type="EMBL" id="QYD69146.1"/>
    </source>
</evidence>
<sequence>MKTYLINHLRIPGDVPNSDALEYLEQVEATVSPFGGKWLAQGPVDVLEGGWPGAAVLMEFPNRDAALAWYNSAAYQAIRPLRVKSAISDLVLIDELPGDFTLKNFVAQLRAAC</sequence>
<keyword evidence="3" id="KW-1185">Reference proteome</keyword>
<dbReference type="PANTHER" id="PTHR41521:SF4">
    <property type="entry name" value="BLR0684 PROTEIN"/>
    <property type="match status" value="1"/>
</dbReference>
<protein>
    <submittedName>
        <fullName evidence="2">DUF1330 domain-containing protein</fullName>
    </submittedName>
</protein>
<dbReference type="InterPro" id="IPR010753">
    <property type="entry name" value="DUF1330"/>
</dbReference>
<dbReference type="RefSeq" id="WP_219798517.1">
    <property type="nucleotide sequence ID" value="NZ_CP080095.1"/>
</dbReference>
<dbReference type="InterPro" id="IPR011008">
    <property type="entry name" value="Dimeric_a/b-barrel"/>
</dbReference>
<dbReference type="Proteomes" id="UP000826462">
    <property type="component" value="Chromosome 1"/>
</dbReference>
<reference evidence="2 3" key="1">
    <citation type="submission" date="2021-07" db="EMBL/GenBank/DDBJ databases">
        <title>Paraburkholderia edwinii protects Aspergillus sp. from phenazines by acting as a toxin sponge.</title>
        <authorList>
            <person name="Dahlstrom K.M."/>
            <person name="Newman D.K."/>
        </authorList>
    </citation>
    <scope>NUCLEOTIDE SEQUENCE [LARGE SCALE GENOMIC DNA]</scope>
    <source>
        <strain evidence="2 3">Pe01</strain>
    </source>
</reference>
<organism evidence="2 3">
    <name type="scientific">Paraburkholderia edwinii</name>
    <dbReference type="NCBI Taxonomy" id="2861782"/>
    <lineage>
        <taxon>Bacteria</taxon>
        <taxon>Pseudomonadati</taxon>
        <taxon>Pseudomonadota</taxon>
        <taxon>Betaproteobacteria</taxon>
        <taxon>Burkholderiales</taxon>
        <taxon>Burkholderiaceae</taxon>
        <taxon>Paraburkholderia</taxon>
    </lineage>
</organism>
<feature type="domain" description="DUF1330" evidence="1">
    <location>
        <begin position="3"/>
        <end position="95"/>
    </location>
</feature>
<dbReference type="PANTHER" id="PTHR41521">
    <property type="match status" value="1"/>
</dbReference>